<dbReference type="Proteomes" id="UP000257123">
    <property type="component" value="Unassembled WGS sequence"/>
</dbReference>
<dbReference type="InterPro" id="IPR016169">
    <property type="entry name" value="FAD-bd_PCMH_sub2"/>
</dbReference>
<evidence type="ECO:0000313" key="8">
    <source>
        <dbReference type="Proteomes" id="UP000257123"/>
    </source>
</evidence>
<dbReference type="EMBL" id="NMUE01000082">
    <property type="protein sequence ID" value="RFA92640.1"/>
    <property type="molecule type" value="Genomic_DNA"/>
</dbReference>
<dbReference type="Gene3D" id="3.30.465.10">
    <property type="match status" value="1"/>
</dbReference>
<dbReference type="PROSITE" id="PS51387">
    <property type="entry name" value="FAD_PCMH"/>
    <property type="match status" value="1"/>
</dbReference>
<evidence type="ECO:0000313" key="5">
    <source>
        <dbReference type="EMBL" id="RFA92640.1"/>
    </source>
</evidence>
<proteinExistence type="predicted"/>
<evidence type="ECO:0000313" key="7">
    <source>
        <dbReference type="Proteomes" id="UP000256877"/>
    </source>
</evidence>
<dbReference type="Gene3D" id="3.30.390.50">
    <property type="entry name" value="CO dehydrogenase flavoprotein, C-terminal domain"/>
    <property type="match status" value="1"/>
</dbReference>
<dbReference type="InterPro" id="IPR051312">
    <property type="entry name" value="Diverse_Substr_Oxidored"/>
</dbReference>
<dbReference type="InterPro" id="IPR036683">
    <property type="entry name" value="CO_DH_flav_C_dom_sf"/>
</dbReference>
<keyword evidence="1" id="KW-0285">Flavoprotein</keyword>
<dbReference type="InterPro" id="IPR002346">
    <property type="entry name" value="Mopterin_DH_FAD-bd"/>
</dbReference>
<organism evidence="6 7">
    <name type="scientific">Pyrobaculum aerophilum</name>
    <dbReference type="NCBI Taxonomy" id="13773"/>
    <lineage>
        <taxon>Archaea</taxon>
        <taxon>Thermoproteota</taxon>
        <taxon>Thermoprotei</taxon>
        <taxon>Thermoproteales</taxon>
        <taxon>Thermoproteaceae</taxon>
        <taxon>Pyrobaculum</taxon>
    </lineage>
</organism>
<dbReference type="GO" id="GO:0071949">
    <property type="term" value="F:FAD binding"/>
    <property type="evidence" value="ECO:0007669"/>
    <property type="project" value="InterPro"/>
</dbReference>
<dbReference type="OrthoDB" id="19205at2157"/>
<dbReference type="RefSeq" id="WP_116422162.1">
    <property type="nucleotide sequence ID" value="NZ_NMUE01000082.1"/>
</dbReference>
<dbReference type="SUPFAM" id="SSF56176">
    <property type="entry name" value="FAD-binding/transporter-associated domain-like"/>
    <property type="match status" value="1"/>
</dbReference>
<dbReference type="Pfam" id="PF00941">
    <property type="entry name" value="FAD_binding_5"/>
    <property type="match status" value="1"/>
</dbReference>
<dbReference type="SMART" id="SM01092">
    <property type="entry name" value="CO_deh_flav_C"/>
    <property type="match status" value="1"/>
</dbReference>
<dbReference type="Proteomes" id="UP000256877">
    <property type="component" value="Unassembled WGS sequence"/>
</dbReference>
<dbReference type="InterPro" id="IPR036318">
    <property type="entry name" value="FAD-bd_PCMH-like_sf"/>
</dbReference>
<dbReference type="EMBL" id="NMUF01000006">
    <property type="protein sequence ID" value="RFA99410.1"/>
    <property type="molecule type" value="Genomic_DNA"/>
</dbReference>
<dbReference type="InterPro" id="IPR016166">
    <property type="entry name" value="FAD-bd_PCMH"/>
</dbReference>
<protein>
    <submittedName>
        <fullName evidence="6">Carbon monoxide dehydrogenase</fullName>
    </submittedName>
</protein>
<dbReference type="InterPro" id="IPR016167">
    <property type="entry name" value="FAD-bd_PCMH_sub1"/>
</dbReference>
<feature type="domain" description="FAD-binding PCMH-type" evidence="4">
    <location>
        <begin position="1"/>
        <end position="170"/>
    </location>
</feature>
<keyword evidence="3" id="KW-0560">Oxidoreductase</keyword>
<dbReference type="Gene3D" id="3.30.43.10">
    <property type="entry name" value="Uridine Diphospho-n-acetylenolpyruvylglucosamine Reductase, domain 2"/>
    <property type="match status" value="1"/>
</dbReference>
<evidence type="ECO:0000256" key="2">
    <source>
        <dbReference type="ARBA" id="ARBA00022827"/>
    </source>
</evidence>
<dbReference type="GO" id="GO:0016491">
    <property type="term" value="F:oxidoreductase activity"/>
    <property type="evidence" value="ECO:0007669"/>
    <property type="project" value="UniProtKB-KW"/>
</dbReference>
<evidence type="ECO:0000259" key="4">
    <source>
        <dbReference type="PROSITE" id="PS51387"/>
    </source>
</evidence>
<dbReference type="AlphaFoldDB" id="A0A371R5V6"/>
<reference evidence="7 8" key="1">
    <citation type="submission" date="2017-07" db="EMBL/GenBank/DDBJ databases">
        <title>Draft genome sequence of aerobic hyperthermophilic archaea, Pyrobaculum aerophilum YKB31 and YKB32.</title>
        <authorList>
            <person name="Mochizuki T."/>
            <person name="Berliner A.J."/>
            <person name="Yoshida-Takashima Y."/>
            <person name="Takaki Y."/>
            <person name="Nunoura T."/>
            <person name="Takai K."/>
        </authorList>
    </citation>
    <scope>NUCLEOTIDE SEQUENCE [LARGE SCALE GENOMIC DNA]</scope>
    <source>
        <strain evidence="5 8">YKB31</strain>
        <strain evidence="6 7">YKB32</strain>
    </source>
</reference>
<name>A0A371R5V6_9CREN</name>
<sequence length="272" mass="29522">MYPPNFEHVRATSLDEALKLLSSRDDSAPLAGGQSLIPLLKLRAVSYGLLVDISRLSELRYARYGEVVELGALTRHFELEESPCPFLRQVASRIGDVQIRSLGTLGGSLAHADPFGDWPAAMLALGGVVKIIGPGGRREVEAEKFFKGAYSTALERGELVAGVAFKCPQRGAYVKFSRRHNDFALAAVAVTGEVKEGRVFNVKIAALGAADRPVRLRKAEAVLEGAPLRPEVIDEAVEAARREANPPSDFRASAEYRRHLIGVALRRALGRL</sequence>
<keyword evidence="2" id="KW-0274">FAD</keyword>
<dbReference type="SUPFAM" id="SSF55447">
    <property type="entry name" value="CO dehydrogenase flavoprotein C-terminal domain-like"/>
    <property type="match status" value="1"/>
</dbReference>
<dbReference type="Pfam" id="PF03450">
    <property type="entry name" value="CO_deh_flav_C"/>
    <property type="match status" value="1"/>
</dbReference>
<evidence type="ECO:0000256" key="1">
    <source>
        <dbReference type="ARBA" id="ARBA00022630"/>
    </source>
</evidence>
<dbReference type="InterPro" id="IPR005107">
    <property type="entry name" value="CO_DH_flav_C"/>
</dbReference>
<accession>A0A371R5V6</accession>
<dbReference type="PANTHER" id="PTHR42659:SF2">
    <property type="entry name" value="XANTHINE DEHYDROGENASE SUBUNIT C-RELATED"/>
    <property type="match status" value="1"/>
</dbReference>
<evidence type="ECO:0000256" key="3">
    <source>
        <dbReference type="ARBA" id="ARBA00023002"/>
    </source>
</evidence>
<dbReference type="PANTHER" id="PTHR42659">
    <property type="entry name" value="XANTHINE DEHYDROGENASE SUBUNIT C-RELATED"/>
    <property type="match status" value="1"/>
</dbReference>
<evidence type="ECO:0000313" key="6">
    <source>
        <dbReference type="EMBL" id="RFA99410.1"/>
    </source>
</evidence>
<comment type="caution">
    <text evidence="6">The sequence shown here is derived from an EMBL/GenBank/DDBJ whole genome shotgun (WGS) entry which is preliminary data.</text>
</comment>
<gene>
    <name evidence="5" type="ORF">CGL51_14090</name>
    <name evidence="6" type="ORF">CGL52_03340</name>
</gene>